<evidence type="ECO:0000256" key="2">
    <source>
        <dbReference type="SAM" id="Phobius"/>
    </source>
</evidence>
<dbReference type="InterPro" id="IPR052336">
    <property type="entry name" value="MlaD_Phospholipid_Transporter"/>
</dbReference>
<organism evidence="4 5">
    <name type="scientific">Patulibacter medicamentivorans</name>
    <dbReference type="NCBI Taxonomy" id="1097667"/>
    <lineage>
        <taxon>Bacteria</taxon>
        <taxon>Bacillati</taxon>
        <taxon>Actinomycetota</taxon>
        <taxon>Thermoleophilia</taxon>
        <taxon>Solirubrobacterales</taxon>
        <taxon>Patulibacteraceae</taxon>
        <taxon>Patulibacter</taxon>
    </lineage>
</organism>
<dbReference type="PANTHER" id="PTHR33371">
    <property type="entry name" value="INTERMEMBRANE PHOSPHOLIPID TRANSPORT SYSTEM BINDING PROTEIN MLAD-RELATED"/>
    <property type="match status" value="1"/>
</dbReference>
<evidence type="ECO:0000313" key="5">
    <source>
        <dbReference type="Proteomes" id="UP000005143"/>
    </source>
</evidence>
<dbReference type="RefSeq" id="WP_007576340.1">
    <property type="nucleotide sequence ID" value="NZ_AGUD01000227.1"/>
</dbReference>
<proteinExistence type="predicted"/>
<keyword evidence="2" id="KW-1133">Transmembrane helix</keyword>
<dbReference type="InterPro" id="IPR003399">
    <property type="entry name" value="Mce/MlaD"/>
</dbReference>
<dbReference type="Pfam" id="PF02470">
    <property type="entry name" value="MlaD"/>
    <property type="match status" value="1"/>
</dbReference>
<dbReference type="GO" id="GO:0005576">
    <property type="term" value="C:extracellular region"/>
    <property type="evidence" value="ECO:0007669"/>
    <property type="project" value="TreeGrafter"/>
</dbReference>
<evidence type="ECO:0000259" key="3">
    <source>
        <dbReference type="Pfam" id="PF02470"/>
    </source>
</evidence>
<comment type="caution">
    <text evidence="4">The sequence shown here is derived from an EMBL/GenBank/DDBJ whole genome shotgun (WGS) entry which is preliminary data.</text>
</comment>
<dbReference type="EMBL" id="AGUD01000227">
    <property type="protein sequence ID" value="EHN10308.1"/>
    <property type="molecule type" value="Genomic_DNA"/>
</dbReference>
<evidence type="ECO:0000256" key="1">
    <source>
        <dbReference type="SAM" id="MobiDB-lite"/>
    </source>
</evidence>
<dbReference type="EC" id="6.2.1.3" evidence="4"/>
<sequence>MRIEHRAFKVLAIVTFTAICVGIFAWLFGKAGGTLPGAEAKYEAKVLVPTAFQLVPNADVRRAGVKVGKVTDITNRGDVGVVDIAVDKDQGPVYRDATVKVRTKTLVGENYIDLDPGTPQAGPLKKGAALPVEQAGEAVQLDQILSGLDAPTRAAVQRNLDALGPGLKGRGDSLNAFFGAAAPTVRKAGDLTQLLDAQRQQLARVVDDTGTVMQAFGDRTADVRQLAIQAKNTADAAASRDQQLSDVLATLPATLKQVQSTTTHLGKVSRSSTPVVADLRVAAENLPPVTERLADAAKAGRRLFEVLPGFSRQAEPMLRSLKTFGGETTPIVPALDAVLRNLNPALAYLAPRATDMATAFANLGSAVDTRDATGNLARVHLTVDEHTITGMRKEVTDTLQVLLSAGGLLGTDKMRLNAYPDPGTRGNPQTPKGDPPRIAASPSALGTSGR</sequence>
<protein>
    <submittedName>
        <fullName evidence="4">Long-chain-fatty-acid--CoA ligase</fullName>
        <ecNumber evidence="4">6.2.1.3</ecNumber>
    </submittedName>
</protein>
<gene>
    <name evidence="4" type="ORF">PAI11_28380</name>
</gene>
<evidence type="ECO:0000313" key="4">
    <source>
        <dbReference type="EMBL" id="EHN10308.1"/>
    </source>
</evidence>
<dbReference type="AlphaFoldDB" id="H0E7N4"/>
<accession>H0E7N4</accession>
<reference evidence="4 5" key="1">
    <citation type="journal article" date="2013" name="Biodegradation">
        <title>Quantitative proteomic analysis of ibuprofen-degrading Patulibacter sp. strain I11.</title>
        <authorList>
            <person name="Almeida B."/>
            <person name="Kjeldal H."/>
            <person name="Lolas I."/>
            <person name="Knudsen A.D."/>
            <person name="Carvalho G."/>
            <person name="Nielsen K.L."/>
            <person name="Barreto Crespo M.T."/>
            <person name="Stensballe A."/>
            <person name="Nielsen J.L."/>
        </authorList>
    </citation>
    <scope>NUCLEOTIDE SEQUENCE [LARGE SCALE GENOMIC DNA]</scope>
    <source>
        <strain evidence="4 5">I11</strain>
    </source>
</reference>
<keyword evidence="5" id="KW-1185">Reference proteome</keyword>
<dbReference type="PANTHER" id="PTHR33371:SF16">
    <property type="entry name" value="MCE-FAMILY PROTEIN MCE3F"/>
    <property type="match status" value="1"/>
</dbReference>
<feature type="region of interest" description="Disordered" evidence="1">
    <location>
        <begin position="415"/>
        <end position="450"/>
    </location>
</feature>
<keyword evidence="2" id="KW-0812">Transmembrane</keyword>
<name>H0E7N4_9ACTN</name>
<feature type="transmembrane region" description="Helical" evidence="2">
    <location>
        <begin position="7"/>
        <end position="28"/>
    </location>
</feature>
<dbReference type="GO" id="GO:0004467">
    <property type="term" value="F:long-chain fatty acid-CoA ligase activity"/>
    <property type="evidence" value="ECO:0007669"/>
    <property type="project" value="UniProtKB-EC"/>
</dbReference>
<keyword evidence="4" id="KW-0436">Ligase</keyword>
<keyword evidence="2" id="KW-0472">Membrane</keyword>
<dbReference type="Proteomes" id="UP000005143">
    <property type="component" value="Unassembled WGS sequence"/>
</dbReference>
<feature type="domain" description="Mce/MlaD" evidence="3">
    <location>
        <begin position="41"/>
        <end position="117"/>
    </location>
</feature>